<dbReference type="Proteomes" id="UP000298642">
    <property type="component" value="Chromosome"/>
</dbReference>
<protein>
    <submittedName>
        <fullName evidence="1">Uncharacterized protein</fullName>
    </submittedName>
</protein>
<dbReference type="KEGG" id="obj:EIO64_15460"/>
<gene>
    <name evidence="1" type="ORF">EIO64_15460</name>
</gene>
<name>A0A4D7ARN0_9FIRM</name>
<keyword evidence="2" id="KW-1185">Reference proteome</keyword>
<reference evidence="2" key="1">
    <citation type="submission" date="2018-12" db="EMBL/GenBank/DDBJ databases">
        <title>Dusodibacter welbiota gen. nov., sp. nov., isolated from human faeces and emended description of the Oscillibacter genus.</title>
        <authorList>
            <person name="Le Roy T."/>
            <person name="Van der Smissen P."/>
            <person name="Delzenne N."/>
            <person name="Muccioli G."/>
            <person name="Collet J.F."/>
            <person name="Cani P.D."/>
        </authorList>
    </citation>
    <scope>NUCLEOTIDE SEQUENCE [LARGE SCALE GENOMIC DNA]</scope>
    <source>
        <strain evidence="2">J115</strain>
    </source>
</reference>
<dbReference type="EMBL" id="CP034413">
    <property type="protein sequence ID" value="QCI60435.1"/>
    <property type="molecule type" value="Genomic_DNA"/>
</dbReference>
<evidence type="ECO:0000313" key="1">
    <source>
        <dbReference type="EMBL" id="QCI60435.1"/>
    </source>
</evidence>
<sequence length="141" mass="16756">MDRYEEDHWIRDWFDANEEMILLHDALCCRQIFRLIQEKDEILSEARTFPEQNSLFPEEDLELGERDREGLAAIGAYKDYLEYPEDYGGEDHIVYQFGDEYYTSSVPRTPIPPESPEKTRALLVAYGQLNVKWAAYKKYYI</sequence>
<dbReference type="AlphaFoldDB" id="A0A4D7ARN0"/>
<accession>A0A4D7ARN0</accession>
<organism evidence="1 2">
    <name type="scientific">Dysosmobacter welbionis</name>
    <dbReference type="NCBI Taxonomy" id="2093857"/>
    <lineage>
        <taxon>Bacteria</taxon>
        <taxon>Bacillati</taxon>
        <taxon>Bacillota</taxon>
        <taxon>Clostridia</taxon>
        <taxon>Eubacteriales</taxon>
        <taxon>Oscillospiraceae</taxon>
        <taxon>Dysosmobacter</taxon>
    </lineage>
</organism>
<dbReference type="RefSeq" id="WP_136891616.1">
    <property type="nucleotide sequence ID" value="NZ_CP034413.3"/>
</dbReference>
<evidence type="ECO:0000313" key="2">
    <source>
        <dbReference type="Proteomes" id="UP000298642"/>
    </source>
</evidence>
<proteinExistence type="predicted"/>